<proteinExistence type="inferred from homology"/>
<dbReference type="Pfam" id="PF00892">
    <property type="entry name" value="EamA"/>
    <property type="match status" value="1"/>
</dbReference>
<name>A0ABV5EDE2_9ACTN</name>
<dbReference type="EMBL" id="JAYMRP010000016">
    <property type="protein sequence ID" value="MFB8774874.1"/>
    <property type="molecule type" value="Genomic_DNA"/>
</dbReference>
<feature type="transmembrane region" description="Helical" evidence="6">
    <location>
        <begin position="138"/>
        <end position="159"/>
    </location>
</feature>
<evidence type="ECO:0000256" key="5">
    <source>
        <dbReference type="ARBA" id="ARBA00023136"/>
    </source>
</evidence>
<evidence type="ECO:0000313" key="8">
    <source>
        <dbReference type="EMBL" id="MFB8774874.1"/>
    </source>
</evidence>
<feature type="transmembrane region" description="Helical" evidence="6">
    <location>
        <begin position="56"/>
        <end position="78"/>
    </location>
</feature>
<keyword evidence="3 6" id="KW-0812">Transmembrane</keyword>
<dbReference type="PANTHER" id="PTHR32322:SF2">
    <property type="entry name" value="EAMA DOMAIN-CONTAINING PROTEIN"/>
    <property type="match status" value="1"/>
</dbReference>
<feature type="transmembrane region" description="Helical" evidence="6">
    <location>
        <begin position="114"/>
        <end position="132"/>
    </location>
</feature>
<protein>
    <submittedName>
        <fullName evidence="8">DMT family transporter</fullName>
    </submittedName>
</protein>
<reference evidence="8 9" key="1">
    <citation type="submission" date="2024-01" db="EMBL/GenBank/DDBJ databases">
        <title>Genome mining of biosynthetic gene clusters to explore secondary metabolites of Streptomyces sp.</title>
        <authorList>
            <person name="Baig A."/>
            <person name="Ajitkumar Shintre N."/>
            <person name="Kumar H."/>
            <person name="Anbarasu A."/>
            <person name="Ramaiah S."/>
        </authorList>
    </citation>
    <scope>NUCLEOTIDE SEQUENCE [LARGE SCALE GENOMIC DNA]</scope>
    <source>
        <strain evidence="8 9">A57</strain>
    </source>
</reference>
<gene>
    <name evidence="8" type="ORF">VSS16_19425</name>
</gene>
<evidence type="ECO:0000256" key="4">
    <source>
        <dbReference type="ARBA" id="ARBA00022989"/>
    </source>
</evidence>
<feature type="domain" description="EamA" evidence="7">
    <location>
        <begin position="3"/>
        <end position="128"/>
    </location>
</feature>
<evidence type="ECO:0000256" key="2">
    <source>
        <dbReference type="ARBA" id="ARBA00007362"/>
    </source>
</evidence>
<evidence type="ECO:0000256" key="1">
    <source>
        <dbReference type="ARBA" id="ARBA00004141"/>
    </source>
</evidence>
<dbReference type="InterPro" id="IPR050638">
    <property type="entry name" value="AA-Vitamin_Transporters"/>
</dbReference>
<keyword evidence="9" id="KW-1185">Reference proteome</keyword>
<dbReference type="InterPro" id="IPR000620">
    <property type="entry name" value="EamA_dom"/>
</dbReference>
<comment type="caution">
    <text evidence="8">The sequence shown here is derived from an EMBL/GenBank/DDBJ whole genome shotgun (WGS) entry which is preliminary data.</text>
</comment>
<evidence type="ECO:0000313" key="9">
    <source>
        <dbReference type="Proteomes" id="UP001585080"/>
    </source>
</evidence>
<dbReference type="SUPFAM" id="SSF103481">
    <property type="entry name" value="Multidrug resistance efflux transporter EmrE"/>
    <property type="match status" value="2"/>
</dbReference>
<dbReference type="RefSeq" id="WP_376733561.1">
    <property type="nucleotide sequence ID" value="NZ_JAYMRP010000016.1"/>
</dbReference>
<organism evidence="8 9">
    <name type="scientific">Streptomyces broussonetiae</name>
    <dbReference type="NCBI Taxonomy" id="2686304"/>
    <lineage>
        <taxon>Bacteria</taxon>
        <taxon>Bacillati</taxon>
        <taxon>Actinomycetota</taxon>
        <taxon>Actinomycetes</taxon>
        <taxon>Kitasatosporales</taxon>
        <taxon>Streptomycetaceae</taxon>
        <taxon>Streptomyces</taxon>
    </lineage>
</organism>
<dbReference type="InterPro" id="IPR037185">
    <property type="entry name" value="EmrE-like"/>
</dbReference>
<sequence length="290" mass="29090">MTLASLVIGVSFVASSLLTHFPVWGGQAIRFTAAALVLGALCGRRWRLVRTWPAGVWLRITGLAVTGMLGYNVAIITAERTAEPAVPGAIVGCAPLAVALLSPLMQARSPAARGLAAAGLVVLGTYIVQGFGRTDGSGLGWSAVALACEVTFTLLAAPVLRLTGPLLASACASGIAGLLAGATALAVEGTTWLRIPQAPEAAALAWQAVAATAIGFLFWCRGIDQVGAERSALFLGLIPLSAAATAPLVGTGHLSAAQLVGCLLVAGGVALGMSRTPGSCDPAPQEPPPS</sequence>
<feature type="transmembrane region" description="Helical" evidence="6">
    <location>
        <begin position="84"/>
        <end position="102"/>
    </location>
</feature>
<feature type="transmembrane region" description="Helical" evidence="6">
    <location>
        <begin position="232"/>
        <end position="250"/>
    </location>
</feature>
<comment type="similarity">
    <text evidence="2">Belongs to the EamA transporter family.</text>
</comment>
<keyword evidence="5 6" id="KW-0472">Membrane</keyword>
<feature type="transmembrane region" description="Helical" evidence="6">
    <location>
        <begin position="201"/>
        <end position="220"/>
    </location>
</feature>
<keyword evidence="4 6" id="KW-1133">Transmembrane helix</keyword>
<accession>A0ABV5EDE2</accession>
<evidence type="ECO:0000256" key="6">
    <source>
        <dbReference type="SAM" id="Phobius"/>
    </source>
</evidence>
<dbReference type="Proteomes" id="UP001585080">
    <property type="component" value="Unassembled WGS sequence"/>
</dbReference>
<feature type="transmembrane region" description="Helical" evidence="6">
    <location>
        <begin position="28"/>
        <end position="44"/>
    </location>
</feature>
<comment type="subcellular location">
    <subcellularLocation>
        <location evidence="1">Membrane</location>
        <topology evidence="1">Multi-pass membrane protein</topology>
    </subcellularLocation>
</comment>
<feature type="transmembrane region" description="Helical" evidence="6">
    <location>
        <begin position="166"/>
        <end position="186"/>
    </location>
</feature>
<evidence type="ECO:0000259" key="7">
    <source>
        <dbReference type="Pfam" id="PF00892"/>
    </source>
</evidence>
<dbReference type="PANTHER" id="PTHR32322">
    <property type="entry name" value="INNER MEMBRANE TRANSPORTER"/>
    <property type="match status" value="1"/>
</dbReference>
<evidence type="ECO:0000256" key="3">
    <source>
        <dbReference type="ARBA" id="ARBA00022692"/>
    </source>
</evidence>